<reference evidence="3 4" key="1">
    <citation type="submission" date="2021-05" db="EMBL/GenBank/DDBJ databases">
        <title>Fusibacter ferrireducens sp. nov., an anaerobic, sulfur- and Fe-reducing bacterium isolated from the mangrove sediment.</title>
        <authorList>
            <person name="Qiu D."/>
        </authorList>
    </citation>
    <scope>NUCLEOTIDE SEQUENCE [LARGE SCALE GENOMIC DNA]</scope>
    <source>
        <strain evidence="3 4">DSM 12116</strain>
    </source>
</reference>
<name>A0ABS5PLF7_9FIRM</name>
<evidence type="ECO:0000313" key="4">
    <source>
        <dbReference type="Proteomes" id="UP000746471"/>
    </source>
</evidence>
<dbReference type="RefSeq" id="WP_213235689.1">
    <property type="nucleotide sequence ID" value="NZ_JAHBCL010000006.1"/>
</dbReference>
<dbReference type="PROSITE" id="PS51257">
    <property type="entry name" value="PROKAR_LIPOPROTEIN"/>
    <property type="match status" value="1"/>
</dbReference>
<gene>
    <name evidence="3" type="ORF">KHM83_04330</name>
</gene>
<accession>A0ABS5PLF7</accession>
<feature type="chain" id="PRO_5046115573" description="DUF5067 domain-containing protein" evidence="2">
    <location>
        <begin position="26"/>
        <end position="192"/>
    </location>
</feature>
<evidence type="ECO:0000313" key="3">
    <source>
        <dbReference type="EMBL" id="MBS7525903.1"/>
    </source>
</evidence>
<dbReference type="Proteomes" id="UP000746471">
    <property type="component" value="Unassembled WGS sequence"/>
</dbReference>
<evidence type="ECO:0000256" key="2">
    <source>
        <dbReference type="SAM" id="SignalP"/>
    </source>
</evidence>
<proteinExistence type="predicted"/>
<dbReference type="EMBL" id="JAHBCL010000006">
    <property type="protein sequence ID" value="MBS7525903.1"/>
    <property type="molecule type" value="Genomic_DNA"/>
</dbReference>
<comment type="caution">
    <text evidence="3">The sequence shown here is derived from an EMBL/GenBank/DDBJ whole genome shotgun (WGS) entry which is preliminary data.</text>
</comment>
<organism evidence="3 4">
    <name type="scientific">Fusibacter paucivorans</name>
    <dbReference type="NCBI Taxonomy" id="76009"/>
    <lineage>
        <taxon>Bacteria</taxon>
        <taxon>Bacillati</taxon>
        <taxon>Bacillota</taxon>
        <taxon>Clostridia</taxon>
        <taxon>Eubacteriales</taxon>
        <taxon>Eubacteriales Family XII. Incertae Sedis</taxon>
        <taxon>Fusibacter</taxon>
    </lineage>
</organism>
<evidence type="ECO:0000256" key="1">
    <source>
        <dbReference type="SAM" id="MobiDB-lite"/>
    </source>
</evidence>
<keyword evidence="2" id="KW-0732">Signal</keyword>
<keyword evidence="4" id="KW-1185">Reference proteome</keyword>
<sequence>MNRKMIIGVMIIAVLLAGCSCARQADEALSETEAGMSAEMESVSPEEDAQMHTNGETDEQTDVYTIASLGMQDGVAYEAMIFIDAFDRVARTLAFNAVEWIDTPERASEVGIDYDRDMPGGFYIYDAGIVKEQLPVSDALCYYTLNESTPMKADESVLWEFVDYMESEGFNYPFNIRILNGEITQIEQVYLP</sequence>
<feature type="region of interest" description="Disordered" evidence="1">
    <location>
        <begin position="32"/>
        <end position="57"/>
    </location>
</feature>
<evidence type="ECO:0008006" key="5">
    <source>
        <dbReference type="Google" id="ProtNLM"/>
    </source>
</evidence>
<feature type="signal peptide" evidence="2">
    <location>
        <begin position="1"/>
        <end position="25"/>
    </location>
</feature>
<protein>
    <recommendedName>
        <fullName evidence="5">DUF5067 domain-containing protein</fullName>
    </recommendedName>
</protein>